<dbReference type="HOGENOM" id="CLU_090420_0_0_1"/>
<protein>
    <recommendedName>
        <fullName evidence="3">Altered inheritance of mitochondria protein 36, mitochondrial</fullName>
    </recommendedName>
</protein>
<proteinExistence type="predicted"/>
<name>J7S3U1_HUIN7</name>
<dbReference type="RefSeq" id="XP_022462432.1">
    <property type="nucleotide sequence ID" value="XM_022609507.1"/>
</dbReference>
<dbReference type="AlphaFoldDB" id="J7S3U1"/>
<evidence type="ECO:0000313" key="2">
    <source>
        <dbReference type="Proteomes" id="UP000006310"/>
    </source>
</evidence>
<reference evidence="1 2" key="1">
    <citation type="journal article" date="2011" name="Proc. Natl. Acad. Sci. U.S.A.">
        <title>Evolutionary erosion of yeast sex chromosomes by mating-type switching accidents.</title>
        <authorList>
            <person name="Gordon J.L."/>
            <person name="Armisen D."/>
            <person name="Proux-Wera E."/>
            <person name="Oheigeartaigh S.S."/>
            <person name="Byrne K.P."/>
            <person name="Wolfe K.H."/>
        </authorList>
    </citation>
    <scope>NUCLEOTIDE SEQUENCE [LARGE SCALE GENOMIC DNA]</scope>
    <source>
        <strain evidence="2">ATCC MYA-139 / BCRC 22969 / CBS 8797 / CCRC 22969 / KCTC 17520 / NBRC 10181 / NCYC 3082</strain>
    </source>
</reference>
<accession>J7S3U1</accession>
<dbReference type="EMBL" id="HE978314">
    <property type="protein sequence ID" value="CCK68186.1"/>
    <property type="molecule type" value="Genomic_DNA"/>
</dbReference>
<gene>
    <name evidence="1" type="primary">KNAG0A05200</name>
    <name evidence="1" type="ordered locus">KNAG_0A05200</name>
</gene>
<keyword evidence="2" id="KW-1185">Reference proteome</keyword>
<evidence type="ECO:0000313" key="1">
    <source>
        <dbReference type="EMBL" id="CCK68186.1"/>
    </source>
</evidence>
<dbReference type="KEGG" id="kng:KNAG_0A05200"/>
<reference evidence="2" key="2">
    <citation type="submission" date="2012-08" db="EMBL/GenBank/DDBJ databases">
        <title>Genome sequence of Kazachstania naganishii.</title>
        <authorList>
            <person name="Gordon J.L."/>
            <person name="Armisen D."/>
            <person name="Proux-Wera E."/>
            <person name="OhEigeartaigh S.S."/>
            <person name="Byrne K.P."/>
            <person name="Wolfe K.H."/>
        </authorList>
    </citation>
    <scope>NUCLEOTIDE SEQUENCE [LARGE SCALE GENOMIC DNA]</scope>
    <source>
        <strain evidence="2">ATCC MYA-139 / BCRC 22969 / CBS 8797 / CCRC 22969 / KCTC 17520 / NBRC 10181 / NCYC 3082</strain>
    </source>
</reference>
<organism evidence="1 2">
    <name type="scientific">Huiozyma naganishii (strain ATCC MYA-139 / BCRC 22969 / CBS 8797 / KCTC 17520 / NBRC 10181 / NCYC 3082 / Yp74L-3)</name>
    <name type="common">Yeast</name>
    <name type="synonym">Kazachstania naganishii</name>
    <dbReference type="NCBI Taxonomy" id="1071383"/>
    <lineage>
        <taxon>Eukaryota</taxon>
        <taxon>Fungi</taxon>
        <taxon>Dikarya</taxon>
        <taxon>Ascomycota</taxon>
        <taxon>Saccharomycotina</taxon>
        <taxon>Saccharomycetes</taxon>
        <taxon>Saccharomycetales</taxon>
        <taxon>Saccharomycetaceae</taxon>
        <taxon>Huiozyma</taxon>
    </lineage>
</organism>
<dbReference type="OMA" id="RVAIFPQ"/>
<dbReference type="eggNOG" id="ENOG502S2G9">
    <property type="taxonomic scope" value="Eukaryota"/>
</dbReference>
<evidence type="ECO:0008006" key="3">
    <source>
        <dbReference type="Google" id="ProtNLM"/>
    </source>
</evidence>
<sequence>MQKLLSSHRLYYPASVAKMRSISMCQLRPVIAHTYKRSYSSPAKETVSSTKKSEEAPGFKKIFLAALLGTGVFILAVDSLDRNQPKTTYTAAEYETVMKGLKRRVTIFEPGQVDIELLCGLDAKQIAAIVNSKKKDQLKVIDPLTVVESFRTTKDGVYEALLNIERDKNGEKEYIYHLPTGMLISLLSKYIKDNCQVGDTIIIQAFPLSMQDAIKFENEVAVVGKVFISKTEKDSDICQYFETVHKTHIV</sequence>
<dbReference type="OrthoDB" id="4081130at2759"/>
<dbReference type="GeneID" id="34523821"/>
<dbReference type="Proteomes" id="UP000006310">
    <property type="component" value="Chromosome 1"/>
</dbReference>